<feature type="signal peptide" evidence="1">
    <location>
        <begin position="1"/>
        <end position="21"/>
    </location>
</feature>
<dbReference type="InterPro" id="IPR000718">
    <property type="entry name" value="Peptidase_M13"/>
</dbReference>
<evidence type="ECO:0000313" key="3">
    <source>
        <dbReference type="EMBL" id="ORY84524.1"/>
    </source>
</evidence>
<dbReference type="PANTHER" id="PTHR11733">
    <property type="entry name" value="ZINC METALLOPROTEASE FAMILY M13 NEPRILYSIN-RELATED"/>
    <property type="match status" value="1"/>
</dbReference>
<keyword evidence="4" id="KW-1185">Reference proteome</keyword>
<name>A0A1Y2FME1_9FUNG</name>
<evidence type="ECO:0000313" key="4">
    <source>
        <dbReference type="Proteomes" id="UP000193920"/>
    </source>
</evidence>
<dbReference type="Proteomes" id="UP000193920">
    <property type="component" value="Unassembled WGS sequence"/>
</dbReference>
<feature type="domain" description="Peptidase M13 N-terminal" evidence="2">
    <location>
        <begin position="148"/>
        <end position="280"/>
    </location>
</feature>
<protein>
    <submittedName>
        <fullName evidence="3">Zincin</fullName>
    </submittedName>
</protein>
<dbReference type="GO" id="GO:0005886">
    <property type="term" value="C:plasma membrane"/>
    <property type="evidence" value="ECO:0007669"/>
    <property type="project" value="TreeGrafter"/>
</dbReference>
<dbReference type="AlphaFoldDB" id="A0A1Y2FME1"/>
<dbReference type="GO" id="GO:0016485">
    <property type="term" value="P:protein processing"/>
    <property type="evidence" value="ECO:0007669"/>
    <property type="project" value="TreeGrafter"/>
</dbReference>
<dbReference type="EMBL" id="MCOG01000005">
    <property type="protein sequence ID" value="ORY84524.1"/>
    <property type="molecule type" value="Genomic_DNA"/>
</dbReference>
<accession>A0A1Y2FME1</accession>
<organism evidence="3 4">
    <name type="scientific">Neocallimastix californiae</name>
    <dbReference type="NCBI Taxonomy" id="1754190"/>
    <lineage>
        <taxon>Eukaryota</taxon>
        <taxon>Fungi</taxon>
        <taxon>Fungi incertae sedis</taxon>
        <taxon>Chytridiomycota</taxon>
        <taxon>Chytridiomycota incertae sedis</taxon>
        <taxon>Neocallimastigomycetes</taxon>
        <taxon>Neocallimastigales</taxon>
        <taxon>Neocallimastigaceae</taxon>
        <taxon>Neocallimastix</taxon>
    </lineage>
</organism>
<dbReference type="PANTHER" id="PTHR11733:SF133">
    <property type="entry name" value="PHOSPHATE-REGULATING NEUTRAL ENDOPEPTIDASE PHEX"/>
    <property type="match status" value="1"/>
</dbReference>
<proteinExistence type="predicted"/>
<feature type="chain" id="PRO_5012078954" evidence="1">
    <location>
        <begin position="22"/>
        <end position="606"/>
    </location>
</feature>
<dbReference type="GO" id="GO:0004222">
    <property type="term" value="F:metalloendopeptidase activity"/>
    <property type="evidence" value="ECO:0007669"/>
    <property type="project" value="InterPro"/>
</dbReference>
<dbReference type="InterPro" id="IPR042089">
    <property type="entry name" value="Peptidase_M13_dom_2"/>
</dbReference>
<reference evidence="3 4" key="1">
    <citation type="submission" date="2016-08" db="EMBL/GenBank/DDBJ databases">
        <title>A Parts List for Fungal Cellulosomes Revealed by Comparative Genomics.</title>
        <authorList>
            <consortium name="DOE Joint Genome Institute"/>
            <person name="Haitjema C.H."/>
            <person name="Gilmore S.P."/>
            <person name="Henske J.K."/>
            <person name="Solomon K.V."/>
            <person name="De Groot R."/>
            <person name="Kuo A."/>
            <person name="Mondo S.J."/>
            <person name="Salamov A.A."/>
            <person name="Labutti K."/>
            <person name="Zhao Z."/>
            <person name="Chiniquy J."/>
            <person name="Barry K."/>
            <person name="Brewer H.M."/>
            <person name="Purvine S.O."/>
            <person name="Wright A.T."/>
            <person name="Boxma B."/>
            <person name="Van Alen T."/>
            <person name="Hackstein J.H."/>
            <person name="Baker S.E."/>
            <person name="Grigoriev I.V."/>
            <person name="O'Malley M.A."/>
        </authorList>
    </citation>
    <scope>NUCLEOTIDE SEQUENCE [LARGE SCALE GENOMIC DNA]</scope>
    <source>
        <strain evidence="3 4">G1</strain>
    </source>
</reference>
<comment type="caution">
    <text evidence="3">The sequence shown here is derived from an EMBL/GenBank/DDBJ whole genome shotgun (WGS) entry which is preliminary data.</text>
</comment>
<dbReference type="SUPFAM" id="SSF55486">
    <property type="entry name" value="Metalloproteases ('zincins'), catalytic domain"/>
    <property type="match status" value="1"/>
</dbReference>
<dbReference type="Gene3D" id="1.10.1380.10">
    <property type="entry name" value="Neutral endopeptidase , domain2"/>
    <property type="match status" value="2"/>
</dbReference>
<dbReference type="OrthoDB" id="6475849at2759"/>
<sequence length="606" mass="71510">MNFKQVSIILSFLSFDLMVLSTPIKENDSKFVNISDKETVITPNVYNYEVYGEKEIVDSPINDSEIDFFKIPNIFSDEEDIGIPDINLQDEDFCESNKYFENSTNILNNINMSIDSCDLIFRNWEEILPDPLESKYSMNEKSNVNKYDDDNDETIFNQFKSIYNFWDTEIFNEKDNISIINLLIDIHNYNTDALFNIEVLVDSENPNINTFYLIQSGLSLPSKEYYENPEYILKYKEIVKNTFSNIFCDTRTESDIDSLAELAVEFEKKLAAINISTFKSSKIKNKINNDSIIIDATPQYMESLNKLLSDTDVETLSAYTELCIIRTYIGYVVNNIQLPIKTLKQLIEDVSIDSTKTENYIDIINNRMDLHSDKYNAKPIFNNKNNKSIKEIIKYIKEAMINKIQQMKWIENKPKYTTMEIIDTIVDKNNYSNYLSYLKKLNDKFEKLKFDSYNCYYSNSDKRINENFENKCKLIPIDFNSKYGMPLNSINFIENLFQPFFLNTNNSNLNYNSMDMEDHELLYAPKCSGKDGVFKAKNLNYWWLCSFIKNKKKIWQRVFDEYLYYIKNKECKKYINVSMIYFLFLTQLVTQSFLKKLIKYISESKK</sequence>
<dbReference type="InterPro" id="IPR008753">
    <property type="entry name" value="Peptidase_M13_N"/>
</dbReference>
<gene>
    <name evidence="3" type="ORF">LY90DRAFT_697118</name>
</gene>
<dbReference type="Pfam" id="PF05649">
    <property type="entry name" value="Peptidase_M13_N"/>
    <property type="match status" value="1"/>
</dbReference>
<evidence type="ECO:0000259" key="2">
    <source>
        <dbReference type="Pfam" id="PF05649"/>
    </source>
</evidence>
<dbReference type="PROSITE" id="PS51885">
    <property type="entry name" value="NEPRILYSIN"/>
    <property type="match status" value="1"/>
</dbReference>
<evidence type="ECO:0000256" key="1">
    <source>
        <dbReference type="SAM" id="SignalP"/>
    </source>
</evidence>
<dbReference type="STRING" id="1754190.A0A1Y2FME1"/>
<keyword evidence="1" id="KW-0732">Signal</keyword>